<keyword evidence="1" id="KW-1133">Transmembrane helix</keyword>
<dbReference type="EMBL" id="JAIVFP010000001">
    <property type="protein sequence ID" value="MCI4682331.1"/>
    <property type="molecule type" value="Genomic_DNA"/>
</dbReference>
<dbReference type="RefSeq" id="WP_243066350.1">
    <property type="nucleotide sequence ID" value="NZ_JAIVFK010000034.1"/>
</dbReference>
<name>A0ABS9Z3T3_9HYPH</name>
<keyword evidence="3" id="KW-1185">Reference proteome</keyword>
<comment type="caution">
    <text evidence="2">The sequence shown here is derived from an EMBL/GenBank/DDBJ whole genome shotgun (WGS) entry which is preliminary data.</text>
</comment>
<reference evidence="2" key="1">
    <citation type="journal article" date="2022" name="ISME J.">
        <title>Identification of active gaseous-alkane degraders at natural gas seeps.</title>
        <authorList>
            <person name="Farhan Ul Haque M."/>
            <person name="Hernandez M."/>
            <person name="Crombie A.T."/>
            <person name="Murrell J.C."/>
        </authorList>
    </citation>
    <scope>NUCLEOTIDE SEQUENCE</scope>
    <source>
        <strain evidence="2">PC2</strain>
    </source>
</reference>
<accession>A0ABS9Z3T3</accession>
<gene>
    <name evidence="2" type="ORF">K2U94_06090</name>
</gene>
<evidence type="ECO:0000313" key="2">
    <source>
        <dbReference type="EMBL" id="MCI4682331.1"/>
    </source>
</evidence>
<proteinExistence type="predicted"/>
<organism evidence="2 3">
    <name type="scientific">Candidatus Rhodoblastus alkanivorans</name>
    <dbReference type="NCBI Taxonomy" id="2954117"/>
    <lineage>
        <taxon>Bacteria</taxon>
        <taxon>Pseudomonadati</taxon>
        <taxon>Pseudomonadota</taxon>
        <taxon>Alphaproteobacteria</taxon>
        <taxon>Hyphomicrobiales</taxon>
        <taxon>Rhodoblastaceae</taxon>
        <taxon>Rhodoblastus</taxon>
    </lineage>
</organism>
<sequence length="167" mass="17623">MRTENGRAPAAIFDGPGAAKQCHPAPVHLDRLRQSAGAVFLPGVTVELQAPSGFASDNVSAAKLYSEVSADGGISAGDAAAFPVCGGDCAASDATTQLSGLARRDRWNRSGRRRDCGAGTLRKGGAATKHLFDSTNIFAILTIFTCSNLQFVNLNYYRTRRQRHPAA</sequence>
<evidence type="ECO:0000256" key="1">
    <source>
        <dbReference type="SAM" id="Phobius"/>
    </source>
</evidence>
<feature type="transmembrane region" description="Helical" evidence="1">
    <location>
        <begin position="137"/>
        <end position="157"/>
    </location>
</feature>
<protein>
    <submittedName>
        <fullName evidence="2">Uncharacterized protein</fullName>
    </submittedName>
</protein>
<evidence type="ECO:0000313" key="3">
    <source>
        <dbReference type="Proteomes" id="UP001139104"/>
    </source>
</evidence>
<keyword evidence="1" id="KW-0812">Transmembrane</keyword>
<dbReference type="Proteomes" id="UP001139104">
    <property type="component" value="Unassembled WGS sequence"/>
</dbReference>
<keyword evidence="1" id="KW-0472">Membrane</keyword>